<dbReference type="OrthoDB" id="371654at2759"/>
<evidence type="ECO:0000256" key="4">
    <source>
        <dbReference type="SAM" id="Coils"/>
    </source>
</evidence>
<organism evidence="7 8">
    <name type="scientific">Symbiodinium natans</name>
    <dbReference type="NCBI Taxonomy" id="878477"/>
    <lineage>
        <taxon>Eukaryota</taxon>
        <taxon>Sar</taxon>
        <taxon>Alveolata</taxon>
        <taxon>Dinophyceae</taxon>
        <taxon>Suessiales</taxon>
        <taxon>Symbiodiniaceae</taxon>
        <taxon>Symbiodinium</taxon>
    </lineage>
</organism>
<sequence length="347" mass="37781">MQRGSGSQFKRLEQGSAKCLEPILTHAATYPCHARGQLGVLWVLCGRECSSFQISPPSAALRGTAADIIVVGVRELYQHGWAADPMLQKVLLIGDAPAAEINFELLREQRERRLQQERERCRLEAEARRQAQVDAQEAAEEARRAAAEEAEALAKVVSAMAEPVNPDQVPSPESSDAAPPDAPEWQTLIPAHLLKDDLDSEAALELSYGVSPTTWRSCAIDLYVTSRTGSEAPPEPEQAASFSQHEPHFQEEEEVIFGQAVWLHVYDLTASFHLPVLNSALLRTGGGLFHAGIEVHGYEYSFGLRERGSGVYACAPRGNAAHVWPGCKKRFPTTCLACSGPCACVDG</sequence>
<dbReference type="Proteomes" id="UP000604046">
    <property type="component" value="Unassembled WGS sequence"/>
</dbReference>
<feature type="compositionally biased region" description="Low complexity" evidence="5">
    <location>
        <begin position="170"/>
        <end position="179"/>
    </location>
</feature>
<keyword evidence="8" id="KW-1185">Reference proteome</keyword>
<dbReference type="EMBL" id="CAJNDS010002182">
    <property type="protein sequence ID" value="CAE7362471.1"/>
    <property type="molecule type" value="Genomic_DNA"/>
</dbReference>
<dbReference type="InterPro" id="IPR042266">
    <property type="entry name" value="PPPDE_sf"/>
</dbReference>
<dbReference type="PROSITE" id="PS51858">
    <property type="entry name" value="PPPDE"/>
    <property type="match status" value="1"/>
</dbReference>
<dbReference type="Gene3D" id="3.90.1720.30">
    <property type="entry name" value="PPPDE domains"/>
    <property type="match status" value="1"/>
</dbReference>
<dbReference type="PANTHER" id="PTHR12378:SF80">
    <property type="entry name" value="IP06716P-RELATED"/>
    <property type="match status" value="1"/>
</dbReference>
<dbReference type="GO" id="GO:0016579">
    <property type="term" value="P:protein deubiquitination"/>
    <property type="evidence" value="ECO:0007669"/>
    <property type="project" value="TreeGrafter"/>
</dbReference>
<evidence type="ECO:0000313" key="7">
    <source>
        <dbReference type="EMBL" id="CAE7362471.1"/>
    </source>
</evidence>
<protein>
    <recommendedName>
        <fullName evidence="6">PPPDE domain-containing protein</fullName>
    </recommendedName>
</protein>
<evidence type="ECO:0000256" key="2">
    <source>
        <dbReference type="ARBA" id="ARBA00022670"/>
    </source>
</evidence>
<comment type="caution">
    <text evidence="7">The sequence shown here is derived from an EMBL/GenBank/DDBJ whole genome shotgun (WGS) entry which is preliminary data.</text>
</comment>
<evidence type="ECO:0000256" key="5">
    <source>
        <dbReference type="SAM" id="MobiDB-lite"/>
    </source>
</evidence>
<feature type="region of interest" description="Disordered" evidence="5">
    <location>
        <begin position="164"/>
        <end position="183"/>
    </location>
</feature>
<dbReference type="Pfam" id="PF05903">
    <property type="entry name" value="Peptidase_C97"/>
    <property type="match status" value="1"/>
</dbReference>
<feature type="domain" description="PPPDE" evidence="6">
    <location>
        <begin position="259"/>
        <end position="347"/>
    </location>
</feature>
<dbReference type="PANTHER" id="PTHR12378">
    <property type="entry name" value="DESUMOYLATING ISOPEPTIDASE"/>
    <property type="match status" value="1"/>
</dbReference>
<name>A0A812PS85_9DINO</name>
<keyword evidence="4" id="KW-0175">Coiled coil</keyword>
<gene>
    <name evidence="7" type="ORF">SNAT2548_LOCUS19548</name>
</gene>
<feature type="coiled-coil region" evidence="4">
    <location>
        <begin position="128"/>
        <end position="156"/>
    </location>
</feature>
<dbReference type="InterPro" id="IPR008580">
    <property type="entry name" value="PPPDE_dom"/>
</dbReference>
<dbReference type="GO" id="GO:0006508">
    <property type="term" value="P:proteolysis"/>
    <property type="evidence" value="ECO:0007669"/>
    <property type="project" value="UniProtKB-KW"/>
</dbReference>
<reference evidence="7" key="1">
    <citation type="submission" date="2021-02" db="EMBL/GenBank/DDBJ databases">
        <authorList>
            <person name="Dougan E. K."/>
            <person name="Rhodes N."/>
            <person name="Thang M."/>
            <person name="Chan C."/>
        </authorList>
    </citation>
    <scope>NUCLEOTIDE SEQUENCE</scope>
</reference>
<dbReference type="GO" id="GO:0101005">
    <property type="term" value="F:deubiquitinase activity"/>
    <property type="evidence" value="ECO:0007669"/>
    <property type="project" value="TreeGrafter"/>
</dbReference>
<evidence type="ECO:0000313" key="8">
    <source>
        <dbReference type="Proteomes" id="UP000604046"/>
    </source>
</evidence>
<keyword evidence="2" id="KW-0645">Protease</keyword>
<evidence type="ECO:0000256" key="1">
    <source>
        <dbReference type="ARBA" id="ARBA00008140"/>
    </source>
</evidence>
<dbReference type="AlphaFoldDB" id="A0A812PS85"/>
<comment type="similarity">
    <text evidence="1">Belongs to the DeSI family.</text>
</comment>
<feature type="region of interest" description="Disordered" evidence="5">
    <location>
        <begin position="227"/>
        <end position="246"/>
    </location>
</feature>
<evidence type="ECO:0000259" key="6">
    <source>
        <dbReference type="PROSITE" id="PS51858"/>
    </source>
</evidence>
<keyword evidence="3" id="KW-0378">Hydrolase</keyword>
<accession>A0A812PS85</accession>
<evidence type="ECO:0000256" key="3">
    <source>
        <dbReference type="ARBA" id="ARBA00022801"/>
    </source>
</evidence>
<proteinExistence type="inferred from homology"/>